<dbReference type="Pfam" id="PF06985">
    <property type="entry name" value="HET"/>
    <property type="match status" value="1"/>
</dbReference>
<dbReference type="AlphaFoldDB" id="A0A0B7KCN0"/>
<dbReference type="InterPro" id="IPR010730">
    <property type="entry name" value="HET"/>
</dbReference>
<evidence type="ECO:0000259" key="1">
    <source>
        <dbReference type="Pfam" id="PF06985"/>
    </source>
</evidence>
<proteinExistence type="predicted"/>
<name>A0A0B7KCN0_BIOOC</name>
<protein>
    <recommendedName>
        <fullName evidence="1">Heterokaryon incompatibility domain-containing protein</fullName>
    </recommendedName>
</protein>
<feature type="domain" description="Heterokaryon incompatibility" evidence="1">
    <location>
        <begin position="111"/>
        <end position="261"/>
    </location>
</feature>
<dbReference type="PANTHER" id="PTHR24148">
    <property type="entry name" value="ANKYRIN REPEAT DOMAIN-CONTAINING PROTEIN 39 HOMOLOG-RELATED"/>
    <property type="match status" value="1"/>
</dbReference>
<dbReference type="Pfam" id="PF26639">
    <property type="entry name" value="Het-6_barrel"/>
    <property type="match status" value="1"/>
</dbReference>
<gene>
    <name evidence="2" type="ORF">BN869_000008738_1</name>
</gene>
<dbReference type="EMBL" id="CDPU01000030">
    <property type="protein sequence ID" value="CEO52680.1"/>
    <property type="molecule type" value="Genomic_DNA"/>
</dbReference>
<evidence type="ECO:0000313" key="2">
    <source>
        <dbReference type="EMBL" id="CEO52680.1"/>
    </source>
</evidence>
<dbReference type="InterPro" id="IPR052895">
    <property type="entry name" value="HetReg/Transcr_Mod"/>
</dbReference>
<reference evidence="2" key="1">
    <citation type="submission" date="2015-01" db="EMBL/GenBank/DDBJ databases">
        <authorList>
            <person name="Durling Mikael"/>
        </authorList>
    </citation>
    <scope>NUCLEOTIDE SEQUENCE</scope>
</reference>
<organism evidence="2">
    <name type="scientific">Bionectria ochroleuca</name>
    <name type="common">Gliocladium roseum</name>
    <dbReference type="NCBI Taxonomy" id="29856"/>
    <lineage>
        <taxon>Eukaryota</taxon>
        <taxon>Fungi</taxon>
        <taxon>Dikarya</taxon>
        <taxon>Ascomycota</taxon>
        <taxon>Pezizomycotina</taxon>
        <taxon>Sordariomycetes</taxon>
        <taxon>Hypocreomycetidae</taxon>
        <taxon>Hypocreales</taxon>
        <taxon>Bionectriaceae</taxon>
        <taxon>Clonostachys</taxon>
    </lineage>
</organism>
<accession>A0A0B7KCN0</accession>
<dbReference type="PANTHER" id="PTHR24148:SF73">
    <property type="entry name" value="HET DOMAIN PROTEIN (AFU_ORTHOLOGUE AFUA_8G01020)"/>
    <property type="match status" value="1"/>
</dbReference>
<sequence>MPKIPSDAIDKYFGLQLGLMKFGQLKLDKIMSSKYIRKLNDPDYRLKKYQQQVRAHQCAAAEDASQSEWYQYAGLEDGQIRLLHILPGPDGSNIECKLVTRSFNDADPFYYEALSYTWGDPSVVQYISCDGKTLQVTVNLWTALHHVRHTTKEEIMWIDAVCINQGDIDERSSQVRMMEEIYRRASIVVVWLGDGGPEVTEAWNLMQRLDESKRKIPPNQIQIWQNELADYGLPPANAPEWETLDALLWRPWFVRIWIVQEITLARDAVVFCGNETISWEKFLWIIWFLRLRNLEGTYNLDVSPAFRLGVLGSAHRSGRPLPLLELLGLFRRSLATDPHDKVYGLLGLAASHEVEIDYKIPYSQLYLDVAKSIMKESLDILSHVEDTNWKEGTDMPSWVPNWAVQRYAAPFLTLDQRFAHAFQANGKTSPSFRFGPDDKSLITKGIILDFVSAVGHRLGTSDRIYRPDRNSLSGKPLEAAQPLLHTFQTKRMRFCELLILNLKTYPTGEDIRSVLARTMVLDANIQVPRHLYDETAQEGAEEELDLVKAYPMWRSQFVTFPFESSRVSEDASQKQEAAMAMAYQQGVSWPAGGRRVFTTKNGYAGWGPWGMGRGDAVVLFEGGKTAYVLREVSNAARKVPGQAKTYEFRGEAYLHGFMNGEGFSGDYRSVEFHIV</sequence>